<dbReference type="AlphaFoldDB" id="A0A0E9M352"/>
<dbReference type="Pfam" id="PF12733">
    <property type="entry name" value="Cadherin-like"/>
    <property type="match status" value="3"/>
</dbReference>
<dbReference type="RefSeq" id="WP_062128312.1">
    <property type="nucleotide sequence ID" value="NZ_BAZW01000068.1"/>
</dbReference>
<dbReference type="GO" id="GO:0005975">
    <property type="term" value="P:carbohydrate metabolic process"/>
    <property type="evidence" value="ECO:0007669"/>
    <property type="project" value="UniProtKB-ARBA"/>
</dbReference>
<keyword evidence="5" id="KW-1185">Reference proteome</keyword>
<dbReference type="EMBL" id="BAZW01000068">
    <property type="protein sequence ID" value="GAO31903.1"/>
    <property type="molecule type" value="Genomic_DNA"/>
</dbReference>
<dbReference type="STRING" id="1236989.JCM15548_14315"/>
<feature type="domain" description="Cadherin-like beta-sandwich-like" evidence="3">
    <location>
        <begin position="269"/>
        <end position="348"/>
    </location>
</feature>
<name>A0A0E9M352_9BACT</name>
<dbReference type="PANTHER" id="PTHR37842">
    <property type="match status" value="1"/>
</dbReference>
<evidence type="ECO:0000313" key="4">
    <source>
        <dbReference type="EMBL" id="GAO31903.1"/>
    </source>
</evidence>
<organism evidence="4 5">
    <name type="scientific">Geofilum rubicundum JCM 15548</name>
    <dbReference type="NCBI Taxonomy" id="1236989"/>
    <lineage>
        <taxon>Bacteria</taxon>
        <taxon>Pseudomonadati</taxon>
        <taxon>Bacteroidota</taxon>
        <taxon>Bacteroidia</taxon>
        <taxon>Marinilabiliales</taxon>
        <taxon>Marinilabiliaceae</taxon>
        <taxon>Geofilum</taxon>
    </lineage>
</organism>
<protein>
    <recommendedName>
        <fullName evidence="3">Cadherin-like beta-sandwich-like domain-containing protein</fullName>
    </recommendedName>
</protein>
<feature type="signal peptide" evidence="2">
    <location>
        <begin position="1"/>
        <end position="24"/>
    </location>
</feature>
<feature type="chain" id="PRO_5002428599" description="Cadherin-like beta-sandwich-like domain-containing protein" evidence="2">
    <location>
        <begin position="25"/>
        <end position="578"/>
    </location>
</feature>
<proteinExistence type="predicted"/>
<dbReference type="GO" id="GO:0016787">
    <property type="term" value="F:hydrolase activity"/>
    <property type="evidence" value="ECO:0007669"/>
    <property type="project" value="UniProtKB-KW"/>
</dbReference>
<dbReference type="InterPro" id="IPR029018">
    <property type="entry name" value="Hex-like_dom2"/>
</dbReference>
<dbReference type="OrthoDB" id="9808066at2"/>
<dbReference type="PANTHER" id="PTHR37842:SF2">
    <property type="entry name" value="GYLCOSYL HYDROLASE 115 C-TERMINAL DOMAIN-CONTAINING PROTEIN"/>
    <property type="match status" value="1"/>
</dbReference>
<evidence type="ECO:0000313" key="5">
    <source>
        <dbReference type="Proteomes" id="UP000032900"/>
    </source>
</evidence>
<evidence type="ECO:0000259" key="3">
    <source>
        <dbReference type="Pfam" id="PF12733"/>
    </source>
</evidence>
<comment type="caution">
    <text evidence="4">The sequence shown here is derived from an EMBL/GenBank/DDBJ whole genome shotgun (WGS) entry which is preliminary data.</text>
</comment>
<dbReference type="InterPro" id="IPR025883">
    <property type="entry name" value="Cadherin-like_domain"/>
</dbReference>
<dbReference type="Gene3D" id="2.60.120.260">
    <property type="entry name" value="Galactose-binding domain-like"/>
    <property type="match status" value="1"/>
</dbReference>
<gene>
    <name evidence="4" type="ORF">JCM15548_14315</name>
</gene>
<feature type="domain" description="Cadherin-like beta-sandwich-like" evidence="3">
    <location>
        <begin position="358"/>
        <end position="434"/>
    </location>
</feature>
<keyword evidence="1" id="KW-0378">Hydrolase</keyword>
<reference evidence="4 5" key="1">
    <citation type="journal article" date="2015" name="Microbes Environ.">
        <title>Distribution and evolution of nitrogen fixation genes in the phylum bacteroidetes.</title>
        <authorList>
            <person name="Inoue J."/>
            <person name="Oshima K."/>
            <person name="Suda W."/>
            <person name="Sakamoto M."/>
            <person name="Iino T."/>
            <person name="Noda S."/>
            <person name="Hongoh Y."/>
            <person name="Hattori M."/>
            <person name="Ohkuma M."/>
        </authorList>
    </citation>
    <scope>NUCLEOTIDE SEQUENCE [LARGE SCALE GENOMIC DNA]</scope>
    <source>
        <strain evidence="4">JCM 15548</strain>
    </source>
</reference>
<evidence type="ECO:0000256" key="1">
    <source>
        <dbReference type="ARBA" id="ARBA00022801"/>
    </source>
</evidence>
<sequence length="578" mass="60904">MKRITFTTLFVFMSLLLSTGLSRAQSTDATLSDINIDIGVLTPAFNPDITKYVVLVPDGTEAVTVSPLANEGSASFSGGGVISLANQELTTITVTAEDGTTKKSYHVFMAHENCYAALFNDRVNLAPNPLMTALSGFYGGWGARSINTDPGFVFCGNTSAKITGAGGGSIDFNTVANYLEPGAFYQISAMFYVEGSGKAQIGHSINGTSVLTETTKTNEWEQVSTVVEVTSLNNSANLWLNNWQIGVAGDNVYVDNFQMYKIDNDDNLSELTFDVGTLVPVFDPEVTDYYLLINEGTTAVNIQAVASSATSLVSGDGNVTLINDKGTAEVVVTAESGNSKTYTIHITTELPDMDATLSELSVDAGTLSPVFDPEVTFYTLEVPEGTTEVMVTAQANSAAATVSGAGSLDLVYNEATSYIVVTAEDGSQKTYTIKWSAISPHSTSSQWEAYDGGNAPTVSGYMDVPFMAVSATGSTEALRIAGDETTARIYYSAADAAVVGIAANALRDDVQRITGLLPTVSTDAPSASQAVLIGTIGMSPLVDGLVAAGKIDVSSIEGKWEAYTAAVWIIQWRVLTGH</sequence>
<keyword evidence="2" id="KW-0732">Signal</keyword>
<dbReference type="Gene3D" id="3.30.379.10">
    <property type="entry name" value="Chitobiase/beta-hexosaminidase domain 2-like"/>
    <property type="match status" value="1"/>
</dbReference>
<feature type="domain" description="Cadherin-like beta-sandwich-like" evidence="3">
    <location>
        <begin position="35"/>
        <end position="107"/>
    </location>
</feature>
<dbReference type="Proteomes" id="UP000032900">
    <property type="component" value="Unassembled WGS sequence"/>
</dbReference>
<accession>A0A0E9M352</accession>
<evidence type="ECO:0000256" key="2">
    <source>
        <dbReference type="SAM" id="SignalP"/>
    </source>
</evidence>